<dbReference type="STRING" id="435.A0U92_06925"/>
<dbReference type="AlphaFoldDB" id="A0A1U9KFJ4"/>
<dbReference type="RefSeq" id="WP_077812599.1">
    <property type="nucleotide sequence ID" value="NZ_CP014692.1"/>
</dbReference>
<evidence type="ECO:0000256" key="1">
    <source>
        <dbReference type="SAM" id="Phobius"/>
    </source>
</evidence>
<keyword evidence="1" id="KW-1133">Transmembrane helix</keyword>
<feature type="transmembrane region" description="Helical" evidence="1">
    <location>
        <begin position="98"/>
        <end position="120"/>
    </location>
</feature>
<feature type="transmembrane region" description="Helical" evidence="1">
    <location>
        <begin position="51"/>
        <end position="70"/>
    </location>
</feature>
<organism evidence="2 3">
    <name type="scientific">Acetobacter aceti</name>
    <dbReference type="NCBI Taxonomy" id="435"/>
    <lineage>
        <taxon>Bacteria</taxon>
        <taxon>Pseudomonadati</taxon>
        <taxon>Pseudomonadota</taxon>
        <taxon>Alphaproteobacteria</taxon>
        <taxon>Acetobacterales</taxon>
        <taxon>Acetobacteraceae</taxon>
        <taxon>Acetobacter</taxon>
        <taxon>Acetobacter subgen. Acetobacter</taxon>
    </lineage>
</organism>
<dbReference type="EMBL" id="CP014692">
    <property type="protein sequence ID" value="AQS84556.1"/>
    <property type="molecule type" value="Genomic_DNA"/>
</dbReference>
<keyword evidence="3" id="KW-1185">Reference proteome</keyword>
<keyword evidence="1" id="KW-0472">Membrane</keyword>
<keyword evidence="1" id="KW-0812">Transmembrane</keyword>
<protein>
    <submittedName>
        <fullName evidence="2">Uncharacterized protein</fullName>
    </submittedName>
</protein>
<proteinExistence type="predicted"/>
<accession>A0A1U9KFJ4</accession>
<gene>
    <name evidence="2" type="ORF">A0U92_06925</name>
</gene>
<dbReference type="Proteomes" id="UP000188937">
    <property type="component" value="Chromosome"/>
</dbReference>
<reference evidence="2 3" key="1">
    <citation type="submission" date="2016-03" db="EMBL/GenBank/DDBJ databases">
        <title>Acetic acid bacteria sequencing.</title>
        <authorList>
            <person name="Brandt J."/>
            <person name="Jakob F."/>
            <person name="Vogel R.F."/>
        </authorList>
    </citation>
    <scope>NUCLEOTIDE SEQUENCE [LARGE SCALE GENOMIC DNA]</scope>
    <source>
        <strain evidence="2 3">TMW2.1153</strain>
    </source>
</reference>
<name>A0A1U9KFJ4_ACEAC</name>
<sequence length="126" mass="14565">MANIFSDPDDFSDSIKSLSLYSIFIDYLFKMLERTAVLVPVFAIGQKGHNFFFLLIGIVFASLLVLDLWIKFYCNTINYPHTHMNGFFFSRFGRISQFFILSVSASAIMFFGSRFVALFIQVQIRN</sequence>
<dbReference type="KEGG" id="aace:A0U92_06925"/>
<evidence type="ECO:0000313" key="3">
    <source>
        <dbReference type="Proteomes" id="UP000188937"/>
    </source>
</evidence>
<evidence type="ECO:0000313" key="2">
    <source>
        <dbReference type="EMBL" id="AQS84556.1"/>
    </source>
</evidence>